<dbReference type="PROSITE" id="PS50126">
    <property type="entry name" value="S1"/>
    <property type="match status" value="1"/>
</dbReference>
<dbReference type="InterPro" id="IPR039566">
    <property type="entry name" value="CvfB_S1_st"/>
</dbReference>
<dbReference type="InterPro" id="IPR014464">
    <property type="entry name" value="CvfB_fam"/>
</dbReference>
<dbReference type="Pfam" id="PF17783">
    <property type="entry name" value="WHD_CvfB"/>
    <property type="match status" value="1"/>
</dbReference>
<dbReference type="InterPro" id="IPR040764">
    <property type="entry name" value="CvfB_WH"/>
</dbReference>
<dbReference type="Gene3D" id="2.40.50.140">
    <property type="entry name" value="Nucleic acid-binding proteins"/>
    <property type="match status" value="3"/>
</dbReference>
<proteinExistence type="inferred from homology"/>
<dbReference type="SMART" id="SM00316">
    <property type="entry name" value="S1"/>
    <property type="match status" value="2"/>
</dbReference>
<evidence type="ECO:0000313" key="4">
    <source>
        <dbReference type="Proteomes" id="UP000306509"/>
    </source>
</evidence>
<reference evidence="3 4" key="1">
    <citation type="journal article" date="2019" name="Anaerobe">
        <title>Detection of Robinsoniella peoriensis in multiple bone samples of a trauma patient.</title>
        <authorList>
            <person name="Schrottner P."/>
            <person name="Hartwich K."/>
            <person name="Bunk B."/>
            <person name="Schober I."/>
            <person name="Helbig S."/>
            <person name="Rudolph W.W."/>
            <person name="Gunzer F."/>
        </authorList>
    </citation>
    <scope>NUCLEOTIDE SEQUENCE [LARGE SCALE GENOMIC DNA]</scope>
    <source>
        <strain evidence="3 4">DSM 106044</strain>
    </source>
</reference>
<dbReference type="Proteomes" id="UP000306509">
    <property type="component" value="Unassembled WGS sequence"/>
</dbReference>
<gene>
    <name evidence="3" type="ORF">DSM106044_01900</name>
</gene>
<dbReference type="InterPro" id="IPR036388">
    <property type="entry name" value="WH-like_DNA-bd_sf"/>
</dbReference>
<dbReference type="Gene3D" id="1.10.10.10">
    <property type="entry name" value="Winged helix-like DNA-binding domain superfamily/Winged helix DNA-binding domain"/>
    <property type="match status" value="1"/>
</dbReference>
<dbReference type="PIRSF" id="PIRSF012524">
    <property type="entry name" value="YitL_S1"/>
    <property type="match status" value="1"/>
</dbReference>
<dbReference type="InterPro" id="IPR003029">
    <property type="entry name" value="S1_domain"/>
</dbReference>
<dbReference type="RefSeq" id="WP_027296023.1">
    <property type="nucleotide sequence ID" value="NZ_CABMJZ010000020.1"/>
</dbReference>
<evidence type="ECO:0000256" key="1">
    <source>
        <dbReference type="PIRNR" id="PIRNR012524"/>
    </source>
</evidence>
<dbReference type="STRING" id="180332.GCA_000797495_04837"/>
<dbReference type="GO" id="GO:0003676">
    <property type="term" value="F:nucleic acid binding"/>
    <property type="evidence" value="ECO:0007669"/>
    <property type="project" value="InterPro"/>
</dbReference>
<evidence type="ECO:0000313" key="3">
    <source>
        <dbReference type="EMBL" id="TLD01109.1"/>
    </source>
</evidence>
<protein>
    <submittedName>
        <fullName evidence="3">RNA-binding protein</fullName>
    </submittedName>
</protein>
<organism evidence="3 4">
    <name type="scientific">Robinsoniella peoriensis</name>
    <dbReference type="NCBI Taxonomy" id="180332"/>
    <lineage>
        <taxon>Bacteria</taxon>
        <taxon>Bacillati</taxon>
        <taxon>Bacillota</taxon>
        <taxon>Clostridia</taxon>
        <taxon>Lachnospirales</taxon>
        <taxon>Lachnospiraceae</taxon>
        <taxon>Robinsoniella</taxon>
    </lineage>
</organism>
<dbReference type="PANTHER" id="PTHR37296">
    <property type="entry name" value="CONSERVED VIRULENCE FACTOR B"/>
    <property type="match status" value="1"/>
</dbReference>
<dbReference type="Pfam" id="PF00575">
    <property type="entry name" value="S1"/>
    <property type="match status" value="1"/>
</dbReference>
<dbReference type="PANTHER" id="PTHR37296:SF1">
    <property type="entry name" value="CONSERVED VIRULENCE FACTOR B"/>
    <property type="match status" value="1"/>
</dbReference>
<feature type="domain" description="S1 motif" evidence="2">
    <location>
        <begin position="146"/>
        <end position="207"/>
    </location>
</feature>
<sequence length="278" mass="31414">MLELGKKQELEVVKQVDFGIYLGDGTSTEERVLLPRKEVPKDIKTGDRLTVFLYKDSKDRLIATTREPMLELGGLAVLNVKEVGKIGAFLDWGLEKDLLLPFKEQTRRVRQGEEWLVTLYIDKSSRLCATMNVYEALCTDSPYKKDDHVIGVVYEISEEFGVFVAVDHKYSALIPKKDAAGNYQVGDSIEARVTAVKEDGKLDLSTREKAYLQMDEDAENIMSVIEEFSGVLPFTDKASPEVIKREFGLSKNAFKRGVGRLLKEGRIEITEKSIRKVQ</sequence>
<keyword evidence="4" id="KW-1185">Reference proteome</keyword>
<comment type="similarity">
    <text evidence="1">Belongs to the CvfB family.</text>
</comment>
<name>A0A4U8Q964_9FIRM</name>
<comment type="caution">
    <text evidence="3">The sequence shown here is derived from an EMBL/GenBank/DDBJ whole genome shotgun (WGS) entry which is preliminary data.</text>
</comment>
<dbReference type="OrthoDB" id="9801597at2"/>
<evidence type="ECO:0000259" key="2">
    <source>
        <dbReference type="PROSITE" id="PS50126"/>
    </source>
</evidence>
<dbReference type="EMBL" id="QGQD01000043">
    <property type="protein sequence ID" value="TLD01109.1"/>
    <property type="molecule type" value="Genomic_DNA"/>
</dbReference>
<dbReference type="AlphaFoldDB" id="A0A4U8Q964"/>
<dbReference type="SUPFAM" id="SSF50249">
    <property type="entry name" value="Nucleic acid-binding proteins"/>
    <property type="match status" value="1"/>
</dbReference>
<dbReference type="InterPro" id="IPR012340">
    <property type="entry name" value="NA-bd_OB-fold"/>
</dbReference>
<dbReference type="Pfam" id="PF13509">
    <property type="entry name" value="S1_2"/>
    <property type="match status" value="2"/>
</dbReference>
<accession>A0A4U8Q964</accession>